<comment type="similarity">
    <text evidence="2">Belongs to the complex I 75 kDa subunit family.</text>
</comment>
<evidence type="ECO:0000313" key="9">
    <source>
        <dbReference type="EMBL" id="EXI85525.1"/>
    </source>
</evidence>
<reference evidence="9" key="1">
    <citation type="submission" date="2014-02" db="EMBL/GenBank/DDBJ databases">
        <title>Expanding our view of genomic diversity in Candidatus Accumulibacter clades.</title>
        <authorList>
            <person name="Skennerton C.T."/>
            <person name="Barr J.J."/>
            <person name="Slater F.R."/>
            <person name="Bond P.L."/>
            <person name="Tyson G.W."/>
        </authorList>
    </citation>
    <scope>NUCLEOTIDE SEQUENCE [LARGE SCALE GENOMIC DNA]</scope>
</reference>
<keyword evidence="10" id="KW-1185">Reference proteome</keyword>
<keyword evidence="6" id="KW-0411">Iron-sulfur</keyword>
<dbReference type="GO" id="GO:0042773">
    <property type="term" value="P:ATP synthesis coupled electron transport"/>
    <property type="evidence" value="ECO:0007669"/>
    <property type="project" value="InterPro"/>
</dbReference>
<dbReference type="STRING" id="1454004.AW11_03446"/>
<gene>
    <name evidence="9" type="primary">hoxU</name>
    <name evidence="9" type="ORF">AW11_03446</name>
</gene>
<evidence type="ECO:0000259" key="8">
    <source>
        <dbReference type="PROSITE" id="PS51839"/>
    </source>
</evidence>
<dbReference type="Gene3D" id="3.30.70.20">
    <property type="match status" value="1"/>
</dbReference>
<feature type="domain" description="2Fe-2S ferredoxin-type" evidence="7">
    <location>
        <begin position="2"/>
        <end position="78"/>
    </location>
</feature>
<sequence length="248" mass="27334">MTQPSILLDGQPVPFADGQTIMDAAMAADIFIPHLCHHPEFKPQGSCKLCTVKASGRYVSACTMPARDGMEVENNSPDLNDKRRTLLQMLFVEGNHFCPSCEKSGNCMLQALAYELEMLSPHFDQFYPNRPVDASHPEVLLDFNRCILCELCVRASRDVDGKSVFSLSGRGIDKHLIVNAESGRLADSDFSWADKAAHVCPVGVILRKREGFAVPIGKRRYDVEPIGMQVERLAARSAGEAYEDCGEG</sequence>
<keyword evidence="9" id="KW-0560">Oxidoreductase</keyword>
<dbReference type="PROSITE" id="PS51839">
    <property type="entry name" value="4FE4S_HC3"/>
    <property type="match status" value="1"/>
</dbReference>
<comment type="cofactor">
    <cofactor evidence="1">
        <name>[4Fe-4S] cluster</name>
        <dbReference type="ChEBI" id="CHEBI:49883"/>
    </cofactor>
</comment>
<dbReference type="GO" id="GO:0047985">
    <property type="term" value="F:hydrogen dehydrogenase activity"/>
    <property type="evidence" value="ECO:0007669"/>
    <property type="project" value="UniProtKB-EC"/>
</dbReference>
<dbReference type="CDD" id="cd00207">
    <property type="entry name" value="fer2"/>
    <property type="match status" value="1"/>
</dbReference>
<evidence type="ECO:0000256" key="5">
    <source>
        <dbReference type="ARBA" id="ARBA00023004"/>
    </source>
</evidence>
<organism evidence="9 10">
    <name type="scientific">Accumulibacter regalis</name>
    <dbReference type="NCBI Taxonomy" id="522306"/>
    <lineage>
        <taxon>Bacteria</taxon>
        <taxon>Pseudomonadati</taxon>
        <taxon>Pseudomonadota</taxon>
        <taxon>Betaproteobacteria</taxon>
        <taxon>Candidatus Accumulibacter</taxon>
    </lineage>
</organism>
<dbReference type="SUPFAM" id="SSF54292">
    <property type="entry name" value="2Fe-2S ferredoxin-like"/>
    <property type="match status" value="1"/>
</dbReference>
<dbReference type="InterPro" id="IPR000283">
    <property type="entry name" value="NADH_UbQ_OxRdtase_75kDa_su_CS"/>
</dbReference>
<dbReference type="InterPro" id="IPR001041">
    <property type="entry name" value="2Fe-2S_ferredoxin-type"/>
</dbReference>
<dbReference type="EMBL" id="JEMY01000054">
    <property type="protein sequence ID" value="EXI85525.1"/>
    <property type="molecule type" value="Genomic_DNA"/>
</dbReference>
<evidence type="ECO:0000256" key="6">
    <source>
        <dbReference type="ARBA" id="ARBA00023014"/>
    </source>
</evidence>
<dbReference type="GO" id="GO:0008137">
    <property type="term" value="F:NADH dehydrogenase (ubiquinone) activity"/>
    <property type="evidence" value="ECO:0007669"/>
    <property type="project" value="InterPro"/>
</dbReference>
<dbReference type="GO" id="GO:0003677">
    <property type="term" value="F:DNA binding"/>
    <property type="evidence" value="ECO:0007669"/>
    <property type="project" value="UniProtKB-KW"/>
</dbReference>
<dbReference type="PROSITE" id="PS00642">
    <property type="entry name" value="COMPLEX1_75K_2"/>
    <property type="match status" value="1"/>
</dbReference>
<dbReference type="SMART" id="SM00929">
    <property type="entry name" value="NADH-G_4Fe-4S_3"/>
    <property type="match status" value="1"/>
</dbReference>
<dbReference type="GO" id="GO:0016020">
    <property type="term" value="C:membrane"/>
    <property type="evidence" value="ECO:0007669"/>
    <property type="project" value="InterPro"/>
</dbReference>
<proteinExistence type="inferred from homology"/>
<dbReference type="PATRIC" id="fig|1454004.3.peg.3544"/>
<comment type="caution">
    <text evidence="9">The sequence shown here is derived from an EMBL/GenBank/DDBJ whole genome shotgun (WGS) entry which is preliminary data.</text>
</comment>
<dbReference type="Pfam" id="PF13510">
    <property type="entry name" value="Fer2_4"/>
    <property type="match status" value="1"/>
</dbReference>
<name>A0A011Q8R1_ACCRE</name>
<dbReference type="EC" id="1.12.1.2" evidence="9"/>
<accession>A0A011Q8R1</accession>
<dbReference type="AlphaFoldDB" id="A0A011Q8R1"/>
<dbReference type="Pfam" id="PF13459">
    <property type="entry name" value="Fer4_15"/>
    <property type="match status" value="1"/>
</dbReference>
<evidence type="ECO:0000259" key="7">
    <source>
        <dbReference type="PROSITE" id="PS51085"/>
    </source>
</evidence>
<keyword evidence="4" id="KW-0479">Metal-binding</keyword>
<evidence type="ECO:0000256" key="1">
    <source>
        <dbReference type="ARBA" id="ARBA00001966"/>
    </source>
</evidence>
<keyword evidence="5" id="KW-0408">Iron</keyword>
<evidence type="ECO:0000313" key="10">
    <source>
        <dbReference type="Proteomes" id="UP000022141"/>
    </source>
</evidence>
<protein>
    <submittedName>
        <fullName evidence="9">NAD-reducing hydrogenase HoxS subunit gamma</fullName>
        <ecNumber evidence="9">1.12.1.2</ecNumber>
    </submittedName>
</protein>
<dbReference type="Proteomes" id="UP000022141">
    <property type="component" value="Unassembled WGS sequence"/>
</dbReference>
<keyword evidence="3" id="KW-0004">4Fe-4S</keyword>
<dbReference type="Pfam" id="PF10588">
    <property type="entry name" value="NADH-G_4Fe-4S_3"/>
    <property type="match status" value="1"/>
</dbReference>
<evidence type="ECO:0000256" key="4">
    <source>
        <dbReference type="ARBA" id="ARBA00022723"/>
    </source>
</evidence>
<dbReference type="InterPro" id="IPR036010">
    <property type="entry name" value="2Fe-2S_ferredoxin-like_sf"/>
</dbReference>
<dbReference type="GO" id="GO:0051539">
    <property type="term" value="F:4 iron, 4 sulfur cluster binding"/>
    <property type="evidence" value="ECO:0007669"/>
    <property type="project" value="UniProtKB-KW"/>
</dbReference>
<dbReference type="PROSITE" id="PS51085">
    <property type="entry name" value="2FE2S_FER_2"/>
    <property type="match status" value="1"/>
</dbReference>
<evidence type="ECO:0000256" key="3">
    <source>
        <dbReference type="ARBA" id="ARBA00022485"/>
    </source>
</evidence>
<dbReference type="GO" id="GO:0046872">
    <property type="term" value="F:metal ion binding"/>
    <property type="evidence" value="ECO:0007669"/>
    <property type="project" value="UniProtKB-KW"/>
</dbReference>
<evidence type="ECO:0000256" key="2">
    <source>
        <dbReference type="ARBA" id="ARBA00005404"/>
    </source>
</evidence>
<dbReference type="Gene3D" id="3.10.20.740">
    <property type="match status" value="1"/>
</dbReference>
<dbReference type="eggNOG" id="COG3383">
    <property type="taxonomic scope" value="Bacteria"/>
</dbReference>
<dbReference type="InterPro" id="IPR019574">
    <property type="entry name" value="NADH_UbQ_OxRdtase_Gsu_4Fe4S-bd"/>
</dbReference>
<dbReference type="PIRSF" id="PIRSF000309">
    <property type="entry name" value="NAD_red_hyd_HoxU"/>
    <property type="match status" value="1"/>
</dbReference>
<dbReference type="InterPro" id="IPR016214">
    <property type="entry name" value="NAD-red_Hydgase_HoxS_gsu"/>
</dbReference>
<feature type="domain" description="4Fe-4S His(Cys)3-ligated-type" evidence="8">
    <location>
        <begin position="78"/>
        <end position="117"/>
    </location>
</feature>